<organism evidence="1">
    <name type="scientific">Brugia timori</name>
    <dbReference type="NCBI Taxonomy" id="42155"/>
    <lineage>
        <taxon>Eukaryota</taxon>
        <taxon>Metazoa</taxon>
        <taxon>Ecdysozoa</taxon>
        <taxon>Nematoda</taxon>
        <taxon>Chromadorea</taxon>
        <taxon>Rhabditida</taxon>
        <taxon>Spirurina</taxon>
        <taxon>Spiruromorpha</taxon>
        <taxon>Filarioidea</taxon>
        <taxon>Onchocercidae</taxon>
        <taxon>Brugia</taxon>
    </lineage>
</organism>
<reference evidence="1" key="1">
    <citation type="submission" date="2017-02" db="UniProtKB">
        <authorList>
            <consortium name="WormBaseParasite"/>
        </authorList>
    </citation>
    <scope>IDENTIFICATION</scope>
</reference>
<name>A0A0R3R459_9BILA</name>
<proteinExistence type="predicted"/>
<evidence type="ECO:0000313" key="1">
    <source>
        <dbReference type="WBParaSite" id="BTMF_0001479901-mRNA-1"/>
    </source>
</evidence>
<accession>A0A0R3R459</accession>
<sequence length="55" mass="6391">LVSLIHLSQSFRLLLNDFSLAISINSQFESAINLVLSRIINNTKKKCRRNYLTFH</sequence>
<dbReference type="AlphaFoldDB" id="A0A0R3R459"/>
<protein>
    <submittedName>
        <fullName evidence="1">Ovule protein</fullName>
    </submittedName>
</protein>
<dbReference type="WBParaSite" id="BTMF_0001479901-mRNA-1">
    <property type="protein sequence ID" value="BTMF_0001479901-mRNA-1"/>
    <property type="gene ID" value="BTMF_0001479901"/>
</dbReference>